<organism evidence="19 20">
    <name type="scientific">Flexivirga oryzae</name>
    <dbReference type="NCBI Taxonomy" id="1794944"/>
    <lineage>
        <taxon>Bacteria</taxon>
        <taxon>Bacillati</taxon>
        <taxon>Actinomycetota</taxon>
        <taxon>Actinomycetes</taxon>
        <taxon>Micrococcales</taxon>
        <taxon>Dermacoccaceae</taxon>
        <taxon>Flexivirga</taxon>
    </lineage>
</organism>
<evidence type="ECO:0000256" key="2">
    <source>
        <dbReference type="ARBA" id="ARBA00004947"/>
    </source>
</evidence>
<evidence type="ECO:0000256" key="4">
    <source>
        <dbReference type="ARBA" id="ARBA00012384"/>
    </source>
</evidence>
<name>A0A839NDC4_9MICO</name>
<feature type="binding site" evidence="14">
    <location>
        <position position="70"/>
    </location>
    <ligand>
        <name>Zn(2+)</name>
        <dbReference type="ChEBI" id="CHEBI:29105"/>
    </ligand>
</feature>
<comment type="cofactor">
    <cofactor evidence="14">
        <name>Zn(2+)</name>
        <dbReference type="ChEBI" id="CHEBI:29105"/>
    </cofactor>
    <text evidence="14">Binds 1 zinc ion per subunit.</text>
</comment>
<dbReference type="InterPro" id="IPR001937">
    <property type="entry name" value="GalP_UDPtransf1"/>
</dbReference>
<dbReference type="GO" id="GO:0005737">
    <property type="term" value="C:cytoplasm"/>
    <property type="evidence" value="ECO:0007669"/>
    <property type="project" value="TreeGrafter"/>
</dbReference>
<sequence length="371" mass="41462">MERTAGRLADGRQIIWYDADGTHRTAVADRRDLPTTVTGSQLRRDPLTGEWIAVASHRQSRTYLPPADECPLCPSDDHLSEIPSPEYQVVAFENRFPSYELNAEAPDATDGLDTASSASLPRPLDPHLEQIRAGRGRCEVVCFTSDHNASFAQLTPQQARLVVDTWADRTTDLNAIDSVQHVFPFENRGKEIGVTLQHPHGQIYAYPFIPPRAATELAHAQAYQQEHGRSLFGDIIASESAAGTRVIAENAEWIAFVPFAARWPIEVHFYPTRQVPDIPALDDAARDGFVEVYLDVLQRFDRLYDEPTPYIAAWQQAPAREHRDVAWLHLELYSIRRGEGKVKFLAGSESGQGAFVNDGLPEGMAQRLREA</sequence>
<gene>
    <name evidence="19" type="ORF">FHU39_004000</name>
</gene>
<feature type="domain" description="Galactose-1-phosphate uridyl transferase C-terminal" evidence="18">
    <location>
        <begin position="218"/>
        <end position="334"/>
    </location>
</feature>
<dbReference type="PANTHER" id="PTHR11943">
    <property type="entry name" value="GALACTOSE-1-PHOSPHATE URIDYLYLTRANSFERASE"/>
    <property type="match status" value="1"/>
</dbReference>
<dbReference type="Gene3D" id="3.30.428.10">
    <property type="entry name" value="HIT-like"/>
    <property type="match status" value="2"/>
</dbReference>
<evidence type="ECO:0000256" key="10">
    <source>
        <dbReference type="ARBA" id="ARBA00023144"/>
    </source>
</evidence>
<protein>
    <recommendedName>
        <fullName evidence="5 12">Galactose-1-phosphate uridylyltransferase</fullName>
        <ecNumber evidence="4 12">2.7.7.12</ecNumber>
    </recommendedName>
</protein>
<dbReference type="Pfam" id="PF01087">
    <property type="entry name" value="GalP_UDP_transf"/>
    <property type="match status" value="1"/>
</dbReference>
<evidence type="ECO:0000256" key="7">
    <source>
        <dbReference type="ARBA" id="ARBA00022695"/>
    </source>
</evidence>
<dbReference type="NCBIfam" id="TIGR00209">
    <property type="entry name" value="galT_1"/>
    <property type="match status" value="1"/>
</dbReference>
<feature type="binding site" evidence="14">
    <location>
        <position position="73"/>
    </location>
    <ligand>
        <name>Zn(2+)</name>
        <dbReference type="ChEBI" id="CHEBI:29105"/>
    </ligand>
</feature>
<dbReference type="EMBL" id="JACHVQ010000004">
    <property type="protein sequence ID" value="MBB2893964.1"/>
    <property type="molecule type" value="Genomic_DNA"/>
</dbReference>
<dbReference type="Proteomes" id="UP000559182">
    <property type="component" value="Unassembled WGS sequence"/>
</dbReference>
<evidence type="ECO:0000256" key="8">
    <source>
        <dbReference type="ARBA" id="ARBA00022723"/>
    </source>
</evidence>
<evidence type="ECO:0000256" key="11">
    <source>
        <dbReference type="ARBA" id="ARBA00023277"/>
    </source>
</evidence>
<dbReference type="AlphaFoldDB" id="A0A839NDC4"/>
<keyword evidence="7 15" id="KW-0548">Nucleotidyltransferase</keyword>
<evidence type="ECO:0000259" key="18">
    <source>
        <dbReference type="Pfam" id="PF02744"/>
    </source>
</evidence>
<feature type="active site" description="Tele-UMP-histidine intermediate" evidence="13">
    <location>
        <position position="200"/>
    </location>
</feature>
<keyword evidence="10 15" id="KW-0299">Galactose metabolism</keyword>
<feature type="binding site" evidence="14">
    <location>
        <position position="198"/>
    </location>
    <ligand>
        <name>Zn(2+)</name>
        <dbReference type="ChEBI" id="CHEBI:29105"/>
    </ligand>
</feature>
<evidence type="ECO:0000256" key="9">
    <source>
        <dbReference type="ARBA" id="ARBA00022833"/>
    </source>
</evidence>
<keyword evidence="8 14" id="KW-0479">Metal-binding</keyword>
<feature type="domain" description="Galactose-1-phosphate uridyl transferase N-terminal" evidence="17">
    <location>
        <begin position="39"/>
        <end position="210"/>
    </location>
</feature>
<feature type="region of interest" description="Disordered" evidence="16">
    <location>
        <begin position="104"/>
        <end position="124"/>
    </location>
</feature>
<evidence type="ECO:0000256" key="1">
    <source>
        <dbReference type="ARBA" id="ARBA00001107"/>
    </source>
</evidence>
<accession>A0A839NDC4</accession>
<evidence type="ECO:0000313" key="19">
    <source>
        <dbReference type="EMBL" id="MBB2893964.1"/>
    </source>
</evidence>
<dbReference type="PIRSF" id="PIRSF000808">
    <property type="entry name" value="GalT"/>
    <property type="match status" value="1"/>
</dbReference>
<evidence type="ECO:0000256" key="14">
    <source>
        <dbReference type="PIRSR" id="PIRSR000808-3"/>
    </source>
</evidence>
<dbReference type="SUPFAM" id="SSF54197">
    <property type="entry name" value="HIT-like"/>
    <property type="match status" value="2"/>
</dbReference>
<evidence type="ECO:0000256" key="5">
    <source>
        <dbReference type="ARBA" id="ARBA00016340"/>
    </source>
</evidence>
<dbReference type="RefSeq" id="WP_183322429.1">
    <property type="nucleotide sequence ID" value="NZ_JACHVQ010000004.1"/>
</dbReference>
<dbReference type="GO" id="GO:0033499">
    <property type="term" value="P:galactose catabolic process via UDP-galactose, Leloir pathway"/>
    <property type="evidence" value="ECO:0007669"/>
    <property type="project" value="TreeGrafter"/>
</dbReference>
<comment type="catalytic activity">
    <reaction evidence="1 15">
        <text>alpha-D-galactose 1-phosphate + UDP-alpha-D-glucose = alpha-D-glucose 1-phosphate + UDP-alpha-D-galactose</text>
        <dbReference type="Rhea" id="RHEA:13989"/>
        <dbReference type="ChEBI" id="CHEBI:58336"/>
        <dbReference type="ChEBI" id="CHEBI:58601"/>
        <dbReference type="ChEBI" id="CHEBI:58885"/>
        <dbReference type="ChEBI" id="CHEBI:66914"/>
        <dbReference type="EC" id="2.7.7.12"/>
    </reaction>
</comment>
<keyword evidence="9 14" id="KW-0862">Zinc</keyword>
<keyword evidence="6 15" id="KW-0808">Transferase</keyword>
<dbReference type="Pfam" id="PF02744">
    <property type="entry name" value="GalP_UDP_tr_C"/>
    <property type="match status" value="1"/>
</dbReference>
<dbReference type="EC" id="2.7.7.12" evidence="4 12"/>
<dbReference type="UniPathway" id="UPA00214"/>
<evidence type="ECO:0000256" key="12">
    <source>
        <dbReference type="NCBIfam" id="TIGR00209"/>
    </source>
</evidence>
<dbReference type="InterPro" id="IPR005850">
    <property type="entry name" value="GalP_Utransf_C"/>
</dbReference>
<evidence type="ECO:0000256" key="15">
    <source>
        <dbReference type="RuleBase" id="RU000506"/>
    </source>
</evidence>
<dbReference type="GO" id="GO:0008108">
    <property type="term" value="F:UDP-glucose:hexose-1-phosphate uridylyltransferase activity"/>
    <property type="evidence" value="ECO:0007669"/>
    <property type="project" value="UniProtKB-UniRule"/>
</dbReference>
<keyword evidence="11 15" id="KW-0119">Carbohydrate metabolism</keyword>
<evidence type="ECO:0000256" key="3">
    <source>
        <dbReference type="ARBA" id="ARBA00010951"/>
    </source>
</evidence>
<dbReference type="InterPro" id="IPR036265">
    <property type="entry name" value="HIT-like_sf"/>
</dbReference>
<evidence type="ECO:0000313" key="20">
    <source>
        <dbReference type="Proteomes" id="UP000559182"/>
    </source>
</evidence>
<dbReference type="PROSITE" id="PS00117">
    <property type="entry name" value="GAL_P_UDP_TRANSF_I"/>
    <property type="match status" value="1"/>
</dbReference>
<dbReference type="PANTHER" id="PTHR11943:SF1">
    <property type="entry name" value="GALACTOSE-1-PHOSPHATE URIDYLYLTRANSFERASE"/>
    <property type="match status" value="1"/>
</dbReference>
<comment type="pathway">
    <text evidence="2 15">Carbohydrate metabolism; galactose metabolism.</text>
</comment>
<evidence type="ECO:0000256" key="16">
    <source>
        <dbReference type="SAM" id="MobiDB-lite"/>
    </source>
</evidence>
<reference evidence="19 20" key="1">
    <citation type="submission" date="2020-08" db="EMBL/GenBank/DDBJ databases">
        <title>Sequencing the genomes of 1000 actinobacteria strains.</title>
        <authorList>
            <person name="Klenk H.-P."/>
        </authorList>
    </citation>
    <scope>NUCLEOTIDE SEQUENCE [LARGE SCALE GENOMIC DNA]</scope>
    <source>
        <strain evidence="19 20">DSM 105369</strain>
    </source>
</reference>
<proteinExistence type="inferred from homology"/>
<evidence type="ECO:0000256" key="13">
    <source>
        <dbReference type="PIRSR" id="PIRSR000808-1"/>
    </source>
</evidence>
<keyword evidence="20" id="KW-1185">Reference proteome</keyword>
<dbReference type="GO" id="GO:0008270">
    <property type="term" value="F:zinc ion binding"/>
    <property type="evidence" value="ECO:0007669"/>
    <property type="project" value="InterPro"/>
</dbReference>
<comment type="caution">
    <text evidence="19">The sequence shown here is derived from an EMBL/GenBank/DDBJ whole genome shotgun (WGS) entry which is preliminary data.</text>
</comment>
<comment type="similarity">
    <text evidence="3 15">Belongs to the galactose-1-phosphate uridylyltransferase type 1 family.</text>
</comment>
<dbReference type="InterPro" id="IPR005849">
    <property type="entry name" value="GalP_Utransf_N"/>
</dbReference>
<dbReference type="InterPro" id="IPR019779">
    <property type="entry name" value="GalP_UDPtransf1_His-AS"/>
</dbReference>
<feature type="binding site" evidence="14">
    <location>
        <position position="147"/>
    </location>
    <ligand>
        <name>Zn(2+)</name>
        <dbReference type="ChEBI" id="CHEBI:29105"/>
    </ligand>
</feature>
<evidence type="ECO:0000259" key="17">
    <source>
        <dbReference type="Pfam" id="PF01087"/>
    </source>
</evidence>
<evidence type="ECO:0000256" key="6">
    <source>
        <dbReference type="ARBA" id="ARBA00022679"/>
    </source>
</evidence>